<accession>A0A6J6CNB8</accession>
<sequence length="115" mass="12134">MTTRVLVCRGCCCGTERKHPETDHDAQLAAIAAVARTRVVDCVDECAHSNVVVVRPGDGTSLWLGGILDPATTSALCDWLAAGATSPMPAVLQGHVFERRGSEPVQAPVLVQVSR</sequence>
<name>A0A6J6CNB8_9ZZZZ</name>
<evidence type="ECO:0000313" key="1">
    <source>
        <dbReference type="EMBL" id="CAB4553040.1"/>
    </source>
</evidence>
<dbReference type="AlphaFoldDB" id="A0A6J6CNB8"/>
<dbReference type="EMBL" id="CAEZSR010000033">
    <property type="protein sequence ID" value="CAB4553040.1"/>
    <property type="molecule type" value="Genomic_DNA"/>
</dbReference>
<reference evidence="1" key="1">
    <citation type="submission" date="2020-05" db="EMBL/GenBank/DDBJ databases">
        <authorList>
            <person name="Chiriac C."/>
            <person name="Salcher M."/>
            <person name="Ghai R."/>
            <person name="Kavagutti S V."/>
        </authorList>
    </citation>
    <scope>NUCLEOTIDE SEQUENCE</scope>
</reference>
<protein>
    <submittedName>
        <fullName evidence="1">Unannotated protein</fullName>
    </submittedName>
</protein>
<organism evidence="1">
    <name type="scientific">freshwater metagenome</name>
    <dbReference type="NCBI Taxonomy" id="449393"/>
    <lineage>
        <taxon>unclassified sequences</taxon>
        <taxon>metagenomes</taxon>
        <taxon>ecological metagenomes</taxon>
    </lineage>
</organism>
<gene>
    <name evidence="1" type="ORF">UFOPK1493_01210</name>
</gene>
<proteinExistence type="predicted"/>